<dbReference type="OrthoDB" id="9801120at2"/>
<feature type="domain" description="Radical SAM core" evidence="7">
    <location>
        <begin position="72"/>
        <end position="304"/>
    </location>
</feature>
<sequence>MESFTQYWQQINQNNLSSYINNQNENDVKNVLNLKKFDTKEAISALLSPSAKNYIEPLAKIAKKITRQRFGNIVNFYLPLYLSNICSNECTYCGFSMNNNIRRKILNEHEIIQECKAINAQGISHFLLVTGEHNGKVGMEYFCRYLPLIRRYCNLLLMEVQPMSQEEYTILKKIGLDGVLVYQETYDMNSYNTSHLKGKKTDFFWRLETPERIARAGINKIGLGVLIGLSDNWRVDCYIAAQHLLYLRNIYWRSSYSISFPRLRPFIGKYSANYSLTIDDIDLLQVMCAFRLLMPEVEISLSTRESPIFRDNVTPIVINNISAGSKTNPGGYASNKKELEQFVISDNRSPQEMYQVLLSAGLQPIWKDWDSYLGRI</sequence>
<dbReference type="Pfam" id="PF06968">
    <property type="entry name" value="BATS"/>
    <property type="match status" value="1"/>
</dbReference>
<dbReference type="PANTHER" id="PTHR43583:SF1">
    <property type="entry name" value="2-IMINOACETATE SYNTHASE"/>
    <property type="match status" value="1"/>
</dbReference>
<dbReference type="InterPro" id="IPR007197">
    <property type="entry name" value="rSAM"/>
</dbReference>
<dbReference type="InterPro" id="IPR010722">
    <property type="entry name" value="BATS_dom"/>
</dbReference>
<dbReference type="SUPFAM" id="SSF102114">
    <property type="entry name" value="Radical SAM enzymes"/>
    <property type="match status" value="1"/>
</dbReference>
<geneLocation type="plasmid" evidence="9">
    <name>psoe1</name>
</geneLocation>
<evidence type="ECO:0000313" key="8">
    <source>
        <dbReference type="EMBL" id="PPI86265.1"/>
    </source>
</evidence>
<dbReference type="InterPro" id="IPR012726">
    <property type="entry name" value="ThiH"/>
</dbReference>
<evidence type="ECO:0000313" key="9">
    <source>
        <dbReference type="Proteomes" id="UP000296144"/>
    </source>
</evidence>
<organism evidence="8 9">
    <name type="scientific">Candidatus Pantoea edessiphila</name>
    <dbReference type="NCBI Taxonomy" id="2044610"/>
    <lineage>
        <taxon>Bacteria</taxon>
        <taxon>Pseudomonadati</taxon>
        <taxon>Pseudomonadota</taxon>
        <taxon>Gammaproteobacteria</taxon>
        <taxon>Enterobacterales</taxon>
        <taxon>Erwiniaceae</taxon>
        <taxon>Pantoea</taxon>
    </lineage>
</organism>
<evidence type="ECO:0000256" key="3">
    <source>
        <dbReference type="ARBA" id="ARBA00022691"/>
    </source>
</evidence>
<keyword evidence="2" id="KW-0004">4Fe-4S</keyword>
<dbReference type="SFLD" id="SFLDS00029">
    <property type="entry name" value="Radical_SAM"/>
    <property type="match status" value="1"/>
</dbReference>
<dbReference type="NCBIfam" id="TIGR02351">
    <property type="entry name" value="thiH"/>
    <property type="match status" value="1"/>
</dbReference>
<evidence type="ECO:0000256" key="4">
    <source>
        <dbReference type="ARBA" id="ARBA00022723"/>
    </source>
</evidence>
<dbReference type="SFLD" id="SFLDF00301">
    <property type="entry name" value="2-iminoacetate_synthase_(ThiH)"/>
    <property type="match status" value="1"/>
</dbReference>
<dbReference type="Pfam" id="PF04055">
    <property type="entry name" value="Radical_SAM"/>
    <property type="match status" value="1"/>
</dbReference>
<dbReference type="RefSeq" id="WP_136129790.1">
    <property type="nucleotide sequence ID" value="NZ_CM009565.1"/>
</dbReference>
<dbReference type="InterPro" id="IPR034428">
    <property type="entry name" value="ThiH/NoCL/HydG-like"/>
</dbReference>
<comment type="cofactor">
    <cofactor evidence="1">
        <name>[4Fe-4S] cluster</name>
        <dbReference type="ChEBI" id="CHEBI:49883"/>
    </cofactor>
</comment>
<dbReference type="AlphaFoldDB" id="A0A2P5SVB6"/>
<reference evidence="8 9" key="1">
    <citation type="journal article" date="2018" name="Genome Biol. Evol.">
        <title>Cladogenesis and Genomic Streamlining in Extracellular Endosymbionts of Tropical Stink Bugs.</title>
        <authorList>
            <person name="Otero-Bravo A."/>
            <person name="Goffredi S."/>
            <person name="Sabree Z.L."/>
        </authorList>
    </citation>
    <scope>NUCLEOTIDE SEQUENCE [LARGE SCALE GENOMIC DNA]</scope>
    <source>
        <strain evidence="8 9">SoEL</strain>
        <plasmid evidence="8">pSOE1</plasmid>
    </source>
</reference>
<keyword evidence="6" id="KW-0411">Iron-sulfur</keyword>
<dbReference type="InterPro" id="IPR013785">
    <property type="entry name" value="Aldolase_TIM"/>
</dbReference>
<comment type="caution">
    <text evidence="8">The sequence shown here is derived from an EMBL/GenBank/DDBJ whole genome shotgun (WGS) entry which is preliminary data.</text>
</comment>
<keyword evidence="8" id="KW-0614">Plasmid</keyword>
<dbReference type="PANTHER" id="PTHR43583">
    <property type="entry name" value="2-IMINOACETATE SYNTHASE"/>
    <property type="match status" value="1"/>
</dbReference>
<dbReference type="PROSITE" id="PS51918">
    <property type="entry name" value="RADICAL_SAM"/>
    <property type="match status" value="1"/>
</dbReference>
<dbReference type="GO" id="GO:0003824">
    <property type="term" value="F:catalytic activity"/>
    <property type="evidence" value="ECO:0007669"/>
    <property type="project" value="InterPro"/>
</dbReference>
<evidence type="ECO:0000256" key="2">
    <source>
        <dbReference type="ARBA" id="ARBA00022485"/>
    </source>
</evidence>
<name>A0A2P5SVB6_9GAMM</name>
<dbReference type="SFLD" id="SFLDG01081">
    <property type="entry name" value="cleavage_of_the_Ca-Cb_bond_in"/>
    <property type="match status" value="1"/>
</dbReference>
<dbReference type="Proteomes" id="UP000296144">
    <property type="component" value="Plasmid pSOE1"/>
</dbReference>
<dbReference type="GO" id="GO:0009228">
    <property type="term" value="P:thiamine biosynthetic process"/>
    <property type="evidence" value="ECO:0007669"/>
    <property type="project" value="InterPro"/>
</dbReference>
<dbReference type="SMART" id="SM00876">
    <property type="entry name" value="BATS"/>
    <property type="match status" value="1"/>
</dbReference>
<evidence type="ECO:0000256" key="1">
    <source>
        <dbReference type="ARBA" id="ARBA00001966"/>
    </source>
</evidence>
<dbReference type="GO" id="GO:0005506">
    <property type="term" value="F:iron ion binding"/>
    <property type="evidence" value="ECO:0007669"/>
    <property type="project" value="InterPro"/>
</dbReference>
<keyword evidence="4" id="KW-0479">Metal-binding</keyword>
<evidence type="ECO:0000256" key="6">
    <source>
        <dbReference type="ARBA" id="ARBA00023014"/>
    </source>
</evidence>
<dbReference type="EMBL" id="PDKU01000009">
    <property type="protein sequence ID" value="PPI86265.1"/>
    <property type="molecule type" value="Genomic_DNA"/>
</dbReference>
<keyword evidence="9" id="KW-1185">Reference proteome</keyword>
<dbReference type="InterPro" id="IPR058240">
    <property type="entry name" value="rSAM_sf"/>
</dbReference>
<keyword evidence="5" id="KW-0408">Iron</keyword>
<keyword evidence="3" id="KW-0949">S-adenosyl-L-methionine</keyword>
<evidence type="ECO:0000256" key="5">
    <source>
        <dbReference type="ARBA" id="ARBA00023004"/>
    </source>
</evidence>
<evidence type="ECO:0000259" key="7">
    <source>
        <dbReference type="PROSITE" id="PS51918"/>
    </source>
</evidence>
<dbReference type="GO" id="GO:0051539">
    <property type="term" value="F:4 iron, 4 sulfur cluster binding"/>
    <property type="evidence" value="ECO:0007669"/>
    <property type="project" value="UniProtKB-KW"/>
</dbReference>
<dbReference type="SFLD" id="SFLDG01060">
    <property type="entry name" value="BATS_domain_containing"/>
    <property type="match status" value="1"/>
</dbReference>
<proteinExistence type="predicted"/>
<dbReference type="CDD" id="cd01335">
    <property type="entry name" value="Radical_SAM"/>
    <property type="match status" value="1"/>
</dbReference>
<protein>
    <submittedName>
        <fullName evidence="8">2-iminoacetate synthase ThiH</fullName>
    </submittedName>
</protein>
<gene>
    <name evidence="8" type="primary">thiH</name>
    <name evidence="8" type="ORF">CRV10_03635</name>
</gene>
<dbReference type="Gene3D" id="3.20.20.70">
    <property type="entry name" value="Aldolase class I"/>
    <property type="match status" value="1"/>
</dbReference>
<accession>A0A2P5SVB6</accession>